<keyword evidence="6 7" id="KW-0505">Motor protein</keyword>
<dbReference type="GO" id="GO:0051231">
    <property type="term" value="P:spindle elongation"/>
    <property type="evidence" value="ECO:0007669"/>
    <property type="project" value="TreeGrafter"/>
</dbReference>
<evidence type="ECO:0000256" key="1">
    <source>
        <dbReference type="ARBA" id="ARBA00004496"/>
    </source>
</evidence>
<evidence type="ECO:0000256" key="3">
    <source>
        <dbReference type="ARBA" id="ARBA00022741"/>
    </source>
</evidence>
<accession>A0A5B8MMP2</accession>
<comment type="similarity">
    <text evidence="7 8">Belongs to the TRAFAC class myosin-kinesin ATPase superfamily. Kinesin family.</text>
</comment>
<comment type="subcellular location">
    <subcellularLocation>
        <location evidence="1">Cytoplasm</location>
    </subcellularLocation>
</comment>
<dbReference type="GO" id="GO:0008017">
    <property type="term" value="F:microtubule binding"/>
    <property type="evidence" value="ECO:0007669"/>
    <property type="project" value="InterPro"/>
</dbReference>
<dbReference type="PANTHER" id="PTHR47969">
    <property type="entry name" value="CHROMOSOME-ASSOCIATED KINESIN KIF4A-RELATED"/>
    <property type="match status" value="1"/>
</dbReference>
<evidence type="ECO:0000256" key="4">
    <source>
        <dbReference type="ARBA" id="ARBA00022840"/>
    </source>
</evidence>
<keyword evidence="4 7" id="KW-0067">ATP-binding</keyword>
<keyword evidence="3 7" id="KW-0547">Nucleotide-binding</keyword>
<feature type="coiled-coil region" evidence="9">
    <location>
        <begin position="594"/>
        <end position="637"/>
    </location>
</feature>
<dbReference type="OrthoDB" id="3176171at2759"/>
<dbReference type="SUPFAM" id="SSF52540">
    <property type="entry name" value="P-loop containing nucleoside triphosphate hydrolases"/>
    <property type="match status" value="1"/>
</dbReference>
<dbReference type="GO" id="GO:0005524">
    <property type="term" value="F:ATP binding"/>
    <property type="evidence" value="ECO:0007669"/>
    <property type="project" value="UniProtKB-UniRule"/>
</dbReference>
<feature type="domain" description="Kinesin motor" evidence="11">
    <location>
        <begin position="6"/>
        <end position="389"/>
    </location>
</feature>
<dbReference type="GO" id="GO:0005875">
    <property type="term" value="C:microtubule associated complex"/>
    <property type="evidence" value="ECO:0007669"/>
    <property type="project" value="TreeGrafter"/>
</dbReference>
<evidence type="ECO:0000256" key="6">
    <source>
        <dbReference type="ARBA" id="ARBA00023175"/>
    </source>
</evidence>
<reference evidence="12 13" key="1">
    <citation type="submission" date="2018-07" db="EMBL/GenBank/DDBJ databases">
        <title>The complete nuclear genome of the prasinophyte Chloropicon primus (CCMP1205).</title>
        <authorList>
            <person name="Pombert J.-F."/>
            <person name="Otis C."/>
            <person name="Turmel M."/>
            <person name="Lemieux C."/>
        </authorList>
    </citation>
    <scope>NUCLEOTIDE SEQUENCE [LARGE SCALE GENOMIC DNA]</scope>
    <source>
        <strain evidence="12 13">CCMP1205</strain>
    </source>
</reference>
<evidence type="ECO:0000256" key="8">
    <source>
        <dbReference type="RuleBase" id="RU000394"/>
    </source>
</evidence>
<evidence type="ECO:0000259" key="11">
    <source>
        <dbReference type="PROSITE" id="PS50067"/>
    </source>
</evidence>
<evidence type="ECO:0000256" key="5">
    <source>
        <dbReference type="ARBA" id="ARBA00023054"/>
    </source>
</evidence>
<feature type="compositionally biased region" description="Polar residues" evidence="10">
    <location>
        <begin position="537"/>
        <end position="558"/>
    </location>
</feature>
<sequence>MAPDVPVRVFARPRPRQEEDGYPECMEVQEGREEIWIRPETKEQTKICPADQNFVFDGVLTERATTQDLVYSRCAEKVVSTVLEGFNGTVMCYGQTGAGKTYTMSGKVGDITNLEAFHAMSEGPDRGIMQRAVEQVFKAKAQMNSGGQMGAGGVEDKGKAKGSVEVSLKMSYIEIYNDIVHDLIQEDTNSIALRKSVAGKESAASTPQMRNGASCHSVSSRDQAMELLHLGLRRRQVAAHNLNRDSSRSHAILTLYVTRGSGKRSAEAGKGGPKRGSASSDAEETIQSRLDLVDLAGSERLSKTQSSGVHQSEAQHINKSLSFLEQVVLAIGDPNRDHIPYRTCKLTQFLKESLGGNSYTVFVANVRLESSFLSETVRTCRFAQRMLNVKNSPILNVMRNDKNVSQYIQKLVDENNHLKEELALYDSLSQVNREYEPYTDEQRAILLEQLERYFLNDSWSVNNFSPLEFSSVRHIKEIILQCKAIYNRTSVPSSESAGPSAPSIESQPLSLGHENGHGSVEGRHHNNGGADVYSEAGSYQSESPQALPRSQSNSSNGSALDPAKIEIYKEGVGKQLQEALDENRMLVKTKKKESNMLAKQMNELIKRIKASEDKTTTQDLKAEYRELHQERAMLLSEIDHCKSLAAECSKKLKEGVHECFQ</sequence>
<dbReference type="PROSITE" id="PS00411">
    <property type="entry name" value="KINESIN_MOTOR_1"/>
    <property type="match status" value="1"/>
</dbReference>
<proteinExistence type="inferred from homology"/>
<dbReference type="PRINTS" id="PR00380">
    <property type="entry name" value="KINESINHEAVY"/>
</dbReference>
<evidence type="ECO:0000313" key="13">
    <source>
        <dbReference type="Proteomes" id="UP000316726"/>
    </source>
</evidence>
<dbReference type="PANTHER" id="PTHR47969:SF15">
    <property type="entry name" value="CHROMOSOME-ASSOCIATED KINESIN KIF4A-RELATED"/>
    <property type="match status" value="1"/>
</dbReference>
<dbReference type="Proteomes" id="UP000316726">
    <property type="component" value="Chromosome 5"/>
</dbReference>
<keyword evidence="5 9" id="KW-0175">Coiled coil</keyword>
<dbReference type="PROSITE" id="PS50067">
    <property type="entry name" value="KINESIN_MOTOR_2"/>
    <property type="match status" value="1"/>
</dbReference>
<feature type="region of interest" description="Disordered" evidence="10">
    <location>
        <begin position="490"/>
        <end position="560"/>
    </location>
</feature>
<dbReference type="STRING" id="1764295.A0A5B8MMP2"/>
<keyword evidence="2" id="KW-0963">Cytoplasm</keyword>
<dbReference type="InterPro" id="IPR036961">
    <property type="entry name" value="Kinesin_motor_dom_sf"/>
</dbReference>
<dbReference type="GO" id="GO:0005874">
    <property type="term" value="C:microtubule"/>
    <property type="evidence" value="ECO:0007669"/>
    <property type="project" value="UniProtKB-KW"/>
</dbReference>
<dbReference type="Pfam" id="PF00225">
    <property type="entry name" value="Kinesin"/>
    <property type="match status" value="1"/>
</dbReference>
<name>A0A5B8MMP2_9CHLO</name>
<dbReference type="CDD" id="cd00106">
    <property type="entry name" value="KISc"/>
    <property type="match status" value="1"/>
</dbReference>
<evidence type="ECO:0000313" key="12">
    <source>
        <dbReference type="EMBL" id="QDZ21314.1"/>
    </source>
</evidence>
<evidence type="ECO:0000256" key="9">
    <source>
        <dbReference type="SAM" id="Coils"/>
    </source>
</evidence>
<dbReference type="InterPro" id="IPR019821">
    <property type="entry name" value="Kinesin_motor_CS"/>
</dbReference>
<dbReference type="GO" id="GO:0007052">
    <property type="term" value="P:mitotic spindle organization"/>
    <property type="evidence" value="ECO:0007669"/>
    <property type="project" value="TreeGrafter"/>
</dbReference>
<dbReference type="EMBL" id="CP031038">
    <property type="protein sequence ID" value="QDZ21314.1"/>
    <property type="molecule type" value="Genomic_DNA"/>
</dbReference>
<feature type="binding site" evidence="7">
    <location>
        <begin position="94"/>
        <end position="101"/>
    </location>
    <ligand>
        <name>ATP</name>
        <dbReference type="ChEBI" id="CHEBI:30616"/>
    </ligand>
</feature>
<evidence type="ECO:0000256" key="10">
    <source>
        <dbReference type="SAM" id="MobiDB-lite"/>
    </source>
</evidence>
<dbReference type="InterPro" id="IPR027417">
    <property type="entry name" value="P-loop_NTPase"/>
</dbReference>
<keyword evidence="13" id="KW-1185">Reference proteome</keyword>
<protein>
    <recommendedName>
        <fullName evidence="8">Kinesin-like protein</fullName>
    </recommendedName>
</protein>
<feature type="compositionally biased region" description="Basic and acidic residues" evidence="10">
    <location>
        <begin position="514"/>
        <end position="524"/>
    </location>
</feature>
<gene>
    <name evidence="12" type="ORF">A3770_05p38320</name>
</gene>
<evidence type="ECO:0000256" key="7">
    <source>
        <dbReference type="PROSITE-ProRule" id="PRU00283"/>
    </source>
</evidence>
<keyword evidence="8" id="KW-0493">Microtubule</keyword>
<dbReference type="Gene3D" id="3.40.850.10">
    <property type="entry name" value="Kinesin motor domain"/>
    <property type="match status" value="1"/>
</dbReference>
<dbReference type="AlphaFoldDB" id="A0A5B8MMP2"/>
<feature type="region of interest" description="Disordered" evidence="10">
    <location>
        <begin position="263"/>
        <end position="284"/>
    </location>
</feature>
<organism evidence="12 13">
    <name type="scientific">Chloropicon primus</name>
    <dbReference type="NCBI Taxonomy" id="1764295"/>
    <lineage>
        <taxon>Eukaryota</taxon>
        <taxon>Viridiplantae</taxon>
        <taxon>Chlorophyta</taxon>
        <taxon>Chloropicophyceae</taxon>
        <taxon>Chloropicales</taxon>
        <taxon>Chloropicaceae</taxon>
        <taxon>Chloropicon</taxon>
    </lineage>
</organism>
<feature type="compositionally biased region" description="Low complexity" evidence="10">
    <location>
        <begin position="490"/>
        <end position="506"/>
    </location>
</feature>
<dbReference type="GO" id="GO:0003777">
    <property type="term" value="F:microtubule motor activity"/>
    <property type="evidence" value="ECO:0007669"/>
    <property type="project" value="InterPro"/>
</dbReference>
<dbReference type="GO" id="GO:0007018">
    <property type="term" value="P:microtubule-based movement"/>
    <property type="evidence" value="ECO:0007669"/>
    <property type="project" value="InterPro"/>
</dbReference>
<dbReference type="InterPro" id="IPR001752">
    <property type="entry name" value="Kinesin_motor_dom"/>
</dbReference>
<evidence type="ECO:0000256" key="2">
    <source>
        <dbReference type="ARBA" id="ARBA00022490"/>
    </source>
</evidence>
<dbReference type="GO" id="GO:0005737">
    <property type="term" value="C:cytoplasm"/>
    <property type="evidence" value="ECO:0007669"/>
    <property type="project" value="UniProtKB-SubCell"/>
</dbReference>
<dbReference type="InterPro" id="IPR027640">
    <property type="entry name" value="Kinesin-like_fam"/>
</dbReference>
<dbReference type="SMART" id="SM00129">
    <property type="entry name" value="KISc"/>
    <property type="match status" value="1"/>
</dbReference>